<dbReference type="PANTHER" id="PTHR30473:SF2">
    <property type="entry name" value="PIN DOMAIN-CONTAINING PROTEIN"/>
    <property type="match status" value="1"/>
</dbReference>
<dbReference type="InterPro" id="IPR029060">
    <property type="entry name" value="PIN-like_dom_sf"/>
</dbReference>
<feature type="domain" description="PIN" evidence="5">
    <location>
        <begin position="18"/>
        <end position="153"/>
    </location>
</feature>
<dbReference type="GO" id="GO:0005524">
    <property type="term" value="F:ATP binding"/>
    <property type="evidence" value="ECO:0007669"/>
    <property type="project" value="UniProtKB-KW"/>
</dbReference>
<dbReference type="InterPro" id="IPR051451">
    <property type="entry name" value="PhoH2-like"/>
</dbReference>
<dbReference type="PANTHER" id="PTHR30473">
    <property type="entry name" value="PROTEIN PHOH"/>
    <property type="match status" value="1"/>
</dbReference>
<organism evidence="6 7">
    <name type="scientific">Halioxenophilus aromaticivorans</name>
    <dbReference type="NCBI Taxonomy" id="1306992"/>
    <lineage>
        <taxon>Bacteria</taxon>
        <taxon>Pseudomonadati</taxon>
        <taxon>Pseudomonadota</taxon>
        <taxon>Gammaproteobacteria</taxon>
        <taxon>Alteromonadales</taxon>
        <taxon>Alteromonadaceae</taxon>
        <taxon>Halioxenophilus</taxon>
    </lineage>
</organism>
<sequence length="469" mass="52120">MLMGETQLAITSNTNLPIRYVLDTNVLVHDPTALLNFEEHHVVIPMTVLEELDKLKNGRNTTAADCRQAIRELDKLLGGALPDDIEQGIPIPRASLNDKLGRLSVLMAKAPDNLTLLPTHLNDNKILNDINLLKHDHPDQRVVLVTKDINLRLKARGCGIESEDYHSDQSVKDIEQLNKGFLEFEGSFWDSIDEVETRQKMGHTLHTLAKIGPLQDVYFNQFILDETGFVARVLDIQADEITLLHLDHHQLMETEAWGLKPQDIYQACALNLLLDPDVHLVNLTGSAGSGKTILALAAAIEMTMATKMFRRIIATRSTQGLDEDIGFLPGTEAEKMEPWLGAITDNLEALHCDDEDCSGSVDYVLNKVPLHFKSLNYIRGRSFQQSLIIIDECQNLTPHQIKTIVTRAGSGSKVICLGNLAQIDTPYLNATSSGLTYLTERFKSFEYGGNIQLQGVPRSALAEFAEANL</sequence>
<evidence type="ECO:0000313" key="6">
    <source>
        <dbReference type="EMBL" id="GAA4945001.1"/>
    </source>
</evidence>
<evidence type="ECO:0000256" key="4">
    <source>
        <dbReference type="ARBA" id="ARBA00046345"/>
    </source>
</evidence>
<dbReference type="Proteomes" id="UP001409585">
    <property type="component" value="Unassembled WGS sequence"/>
</dbReference>
<dbReference type="SUPFAM" id="SSF88723">
    <property type="entry name" value="PIN domain-like"/>
    <property type="match status" value="1"/>
</dbReference>
<dbReference type="InterPro" id="IPR002716">
    <property type="entry name" value="PIN_dom"/>
</dbReference>
<evidence type="ECO:0000259" key="5">
    <source>
        <dbReference type="SMART" id="SM00670"/>
    </source>
</evidence>
<dbReference type="CDD" id="cd09883">
    <property type="entry name" value="PIN_VapC_PhoHL-ATPase"/>
    <property type="match status" value="1"/>
</dbReference>
<keyword evidence="3" id="KW-0067">ATP-binding</keyword>
<keyword evidence="7" id="KW-1185">Reference proteome</keyword>
<dbReference type="GO" id="GO:0005829">
    <property type="term" value="C:cytosol"/>
    <property type="evidence" value="ECO:0007669"/>
    <property type="project" value="TreeGrafter"/>
</dbReference>
<keyword evidence="2" id="KW-0547">Nucleotide-binding</keyword>
<dbReference type="InterPro" id="IPR003714">
    <property type="entry name" value="PhoH"/>
</dbReference>
<gene>
    <name evidence="6" type="ORF">GCM10025791_25170</name>
</gene>
<dbReference type="SUPFAM" id="SSF52540">
    <property type="entry name" value="P-loop containing nucleoside triphosphate hydrolases"/>
    <property type="match status" value="1"/>
</dbReference>
<dbReference type="Gene3D" id="3.40.50.1010">
    <property type="entry name" value="5'-nuclease"/>
    <property type="match status" value="1"/>
</dbReference>
<dbReference type="InterPro" id="IPR027417">
    <property type="entry name" value="P-loop_NTPase"/>
</dbReference>
<comment type="similarity">
    <text evidence="1">Belongs to the PhoH family.</text>
</comment>
<evidence type="ECO:0000313" key="7">
    <source>
        <dbReference type="Proteomes" id="UP001409585"/>
    </source>
</evidence>
<evidence type="ECO:0000256" key="2">
    <source>
        <dbReference type="ARBA" id="ARBA00022741"/>
    </source>
</evidence>
<name>A0AAV3U4P2_9ALTE</name>
<dbReference type="Pfam" id="PF02562">
    <property type="entry name" value="PhoH"/>
    <property type="match status" value="1"/>
</dbReference>
<reference evidence="7" key="1">
    <citation type="journal article" date="2019" name="Int. J. Syst. Evol. Microbiol.">
        <title>The Global Catalogue of Microorganisms (GCM) 10K type strain sequencing project: providing services to taxonomists for standard genome sequencing and annotation.</title>
        <authorList>
            <consortium name="The Broad Institute Genomics Platform"/>
            <consortium name="The Broad Institute Genome Sequencing Center for Infectious Disease"/>
            <person name="Wu L."/>
            <person name="Ma J."/>
        </authorList>
    </citation>
    <scope>NUCLEOTIDE SEQUENCE [LARGE SCALE GENOMIC DNA]</scope>
    <source>
        <strain evidence="7">JCM 19134</strain>
    </source>
</reference>
<comment type="caution">
    <text evidence="6">The sequence shown here is derived from an EMBL/GenBank/DDBJ whole genome shotgun (WGS) entry which is preliminary data.</text>
</comment>
<evidence type="ECO:0000256" key="3">
    <source>
        <dbReference type="ARBA" id="ARBA00022840"/>
    </source>
</evidence>
<dbReference type="EMBL" id="BAABLX010000024">
    <property type="protein sequence ID" value="GAA4945001.1"/>
    <property type="molecule type" value="Genomic_DNA"/>
</dbReference>
<dbReference type="AlphaFoldDB" id="A0AAV3U4P2"/>
<evidence type="ECO:0000256" key="1">
    <source>
        <dbReference type="ARBA" id="ARBA00010393"/>
    </source>
</evidence>
<protein>
    <submittedName>
        <fullName evidence="6">PhoH family protein</fullName>
    </submittedName>
</protein>
<dbReference type="FunFam" id="3.40.50.300:FF:000013">
    <property type="entry name" value="PhoH family ATPase"/>
    <property type="match status" value="1"/>
</dbReference>
<dbReference type="Pfam" id="PF13638">
    <property type="entry name" value="PIN_4"/>
    <property type="match status" value="1"/>
</dbReference>
<comment type="similarity">
    <text evidence="4">In the N-terminal section; belongs to the PINc/VapC protein family.</text>
</comment>
<proteinExistence type="inferred from homology"/>
<accession>A0AAV3U4P2</accession>
<dbReference type="SMART" id="SM00670">
    <property type="entry name" value="PINc"/>
    <property type="match status" value="1"/>
</dbReference>
<dbReference type="Gene3D" id="3.40.50.300">
    <property type="entry name" value="P-loop containing nucleotide triphosphate hydrolases"/>
    <property type="match status" value="1"/>
</dbReference>